<dbReference type="Gene3D" id="1.10.1410.10">
    <property type="match status" value="1"/>
</dbReference>
<dbReference type="InParanoid" id="A0A1Q3DGJ7"/>
<dbReference type="FunCoup" id="A0A1Q3DGJ7">
    <property type="interactions" value="1781"/>
</dbReference>
<dbReference type="Proteomes" id="UP000187406">
    <property type="component" value="Unassembled WGS sequence"/>
</dbReference>
<evidence type="ECO:0000313" key="4">
    <source>
        <dbReference type="Proteomes" id="UP000187406"/>
    </source>
</evidence>
<dbReference type="SUPFAM" id="SSF81631">
    <property type="entry name" value="PAP/OAS1 substrate-binding domain"/>
    <property type="match status" value="1"/>
</dbReference>
<protein>
    <recommendedName>
        <fullName evidence="2">Poly(A) RNA polymerase mitochondrial-like central palm domain-containing protein</fullName>
    </recommendedName>
</protein>
<feature type="domain" description="Poly(A) RNA polymerase mitochondrial-like central palm" evidence="2">
    <location>
        <begin position="36"/>
        <end position="179"/>
    </location>
</feature>
<sequence>MALLHQSVLLKKAKNGEFEDLAKHKISPASVSCLDKLLIDVCSVRHPKPADYGNRTDLVRVFNAMAKELHGNSDDSPVVEAFGSFVMDMFSADSDLDLSINFSSNTTEVTREMKIKTLRKFAKKLNSLQRGRYVTGIQTIVSAKVPIVKVIDCGTRIECDLSVQNKDGIAKSQIIHMISAIDERFQKLSSLMKAWAKANSINSSKDRTLNSFSIILLVAFHLQTRDPPILPPFSVLFKGGTDPATVSKMVNNYLNYGASNKESLGELLVSLFVKLASVKTLWNRGLCASLYEGSWTFKTWNSHINLLSVEDFIDRSQNVSRAVDKKGFKKIYNCIHSSLDHLFTFLDTLADEPLLKAHMFGKNFLRTVGHKDTTNPEKKIDNVPVHHDSRHTKKMRLTEGSRGTQFTESWVSTHVAKGQGGARYTEGWGQARWATALAEVWGGTQLDGVWGRKQELNSWGGKQPMDGWGGEQQKYGEILSNSSTHLPLQLQLPYQTPQVEGVWGKMQKSNGWGGKIPMDGWGGTRQSYSEILNNPSIHLCPQVPILTPQVAYSFNNAMCNGPSQLPSVPTAKPVDSEGSSIPVLQQSLVYSQKSLGHDVSYNVNPIAPMPYLGPIYSLRQSRSRASR</sequence>
<dbReference type="PANTHER" id="PTHR12271">
    <property type="entry name" value="POLY A POLYMERASE CID PAP -RELATED"/>
    <property type="match status" value="1"/>
</dbReference>
<proteinExistence type="predicted"/>
<dbReference type="EMBL" id="BDDD01007630">
    <property type="protein sequence ID" value="GAV91562.1"/>
    <property type="molecule type" value="Genomic_DNA"/>
</dbReference>
<dbReference type="Gene3D" id="3.30.460.10">
    <property type="entry name" value="Beta Polymerase, domain 2"/>
    <property type="match status" value="1"/>
</dbReference>
<gene>
    <name evidence="3" type="ORF">CFOL_v3_34955</name>
</gene>
<dbReference type="AlphaFoldDB" id="A0A1Q3DGJ7"/>
<evidence type="ECO:0000313" key="3">
    <source>
        <dbReference type="EMBL" id="GAV91562.1"/>
    </source>
</evidence>
<organism evidence="3 4">
    <name type="scientific">Cephalotus follicularis</name>
    <name type="common">Albany pitcher plant</name>
    <dbReference type="NCBI Taxonomy" id="3775"/>
    <lineage>
        <taxon>Eukaryota</taxon>
        <taxon>Viridiplantae</taxon>
        <taxon>Streptophyta</taxon>
        <taxon>Embryophyta</taxon>
        <taxon>Tracheophyta</taxon>
        <taxon>Spermatophyta</taxon>
        <taxon>Magnoliopsida</taxon>
        <taxon>eudicotyledons</taxon>
        <taxon>Gunneridae</taxon>
        <taxon>Pentapetalae</taxon>
        <taxon>rosids</taxon>
        <taxon>fabids</taxon>
        <taxon>Oxalidales</taxon>
        <taxon>Cephalotaceae</taxon>
        <taxon>Cephalotus</taxon>
    </lineage>
</organism>
<feature type="compositionally biased region" description="Basic and acidic residues" evidence="1">
    <location>
        <begin position="371"/>
        <end position="387"/>
    </location>
</feature>
<name>A0A1Q3DGJ7_CEPFO</name>
<dbReference type="Pfam" id="PF22600">
    <property type="entry name" value="MTPAP-like_central"/>
    <property type="match status" value="1"/>
</dbReference>
<accession>A0A1Q3DGJ7</accession>
<dbReference type="PANTHER" id="PTHR12271:SF134">
    <property type="entry name" value="NUCLEOTIDYLTRANSFERASE FAMILY PROTEIN"/>
    <property type="match status" value="1"/>
</dbReference>
<evidence type="ECO:0000256" key="1">
    <source>
        <dbReference type="SAM" id="MobiDB-lite"/>
    </source>
</evidence>
<dbReference type="SUPFAM" id="SSF81301">
    <property type="entry name" value="Nucleotidyltransferase"/>
    <property type="match status" value="1"/>
</dbReference>
<evidence type="ECO:0000259" key="2">
    <source>
        <dbReference type="Pfam" id="PF22600"/>
    </source>
</evidence>
<comment type="caution">
    <text evidence="3">The sequence shown here is derived from an EMBL/GenBank/DDBJ whole genome shotgun (WGS) entry which is preliminary data.</text>
</comment>
<dbReference type="InterPro" id="IPR043519">
    <property type="entry name" value="NT_sf"/>
</dbReference>
<feature type="region of interest" description="Disordered" evidence="1">
    <location>
        <begin position="371"/>
        <end position="390"/>
    </location>
</feature>
<dbReference type="GO" id="GO:0031123">
    <property type="term" value="P:RNA 3'-end processing"/>
    <property type="evidence" value="ECO:0007669"/>
    <property type="project" value="TreeGrafter"/>
</dbReference>
<reference evidence="4" key="1">
    <citation type="submission" date="2016-04" db="EMBL/GenBank/DDBJ databases">
        <title>Cephalotus genome sequencing.</title>
        <authorList>
            <person name="Fukushima K."/>
            <person name="Hasebe M."/>
            <person name="Fang X."/>
        </authorList>
    </citation>
    <scope>NUCLEOTIDE SEQUENCE [LARGE SCALE GENOMIC DNA]</scope>
    <source>
        <strain evidence="4">cv. St1</strain>
    </source>
</reference>
<dbReference type="STRING" id="3775.A0A1Q3DGJ7"/>
<keyword evidence="4" id="KW-1185">Reference proteome</keyword>
<dbReference type="InterPro" id="IPR054708">
    <property type="entry name" value="MTPAP-like_central"/>
</dbReference>
<dbReference type="CDD" id="cd05402">
    <property type="entry name" value="NT_PAP_TUTase"/>
    <property type="match status" value="1"/>
</dbReference>
<dbReference type="OrthoDB" id="2274644at2759"/>
<dbReference type="GO" id="GO:0016779">
    <property type="term" value="F:nucleotidyltransferase activity"/>
    <property type="evidence" value="ECO:0007669"/>
    <property type="project" value="TreeGrafter"/>
</dbReference>